<keyword evidence="1" id="KW-0863">Zinc-finger</keyword>
<feature type="compositionally biased region" description="Basic and acidic residues" evidence="2">
    <location>
        <begin position="1"/>
        <end position="14"/>
    </location>
</feature>
<comment type="caution">
    <text evidence="4">The sequence shown here is derived from an EMBL/GenBank/DDBJ whole genome shotgun (WGS) entry which is preliminary data.</text>
</comment>
<keyword evidence="5" id="KW-1185">Reference proteome</keyword>
<dbReference type="EMBL" id="JABSTU010000010">
    <property type="protein sequence ID" value="KAH8019360.1"/>
    <property type="molecule type" value="Genomic_DNA"/>
</dbReference>
<sequence>MENKRLMKELETRKMQVGNSEQSRLGEDLTQLQESMERTREKLEQLEESAENTSNCISVSGLACNVAVLEDQSFIERECKMRSGIQNSEDSEVSIGGVCSLSFVRPGADRQKQTRSRPPSQPTYHQPSRAAPWTSSQEGRLRHPPLRKTDAWRTIDRRPLCFNCGGAGHIAHYC</sequence>
<feature type="compositionally biased region" description="Polar residues" evidence="2">
    <location>
        <begin position="116"/>
        <end position="126"/>
    </location>
</feature>
<dbReference type="PROSITE" id="PS50158">
    <property type="entry name" value="ZF_CCHC"/>
    <property type="match status" value="1"/>
</dbReference>
<evidence type="ECO:0000256" key="2">
    <source>
        <dbReference type="SAM" id="MobiDB-lite"/>
    </source>
</evidence>
<feature type="region of interest" description="Disordered" evidence="2">
    <location>
        <begin position="106"/>
        <end position="149"/>
    </location>
</feature>
<keyword evidence="1" id="KW-0479">Metal-binding</keyword>
<dbReference type="Proteomes" id="UP000821866">
    <property type="component" value="Chromosome 8"/>
</dbReference>
<protein>
    <recommendedName>
        <fullName evidence="3">CCHC-type domain-containing protein</fullName>
    </recommendedName>
</protein>
<evidence type="ECO:0000256" key="1">
    <source>
        <dbReference type="PROSITE-ProRule" id="PRU00047"/>
    </source>
</evidence>
<dbReference type="VEuPathDB" id="VectorBase:LOC119178056"/>
<evidence type="ECO:0000259" key="3">
    <source>
        <dbReference type="PROSITE" id="PS50158"/>
    </source>
</evidence>
<dbReference type="InterPro" id="IPR001878">
    <property type="entry name" value="Znf_CCHC"/>
</dbReference>
<reference evidence="4" key="2">
    <citation type="submission" date="2021-09" db="EMBL/GenBank/DDBJ databases">
        <authorList>
            <person name="Jia N."/>
            <person name="Wang J."/>
            <person name="Shi W."/>
            <person name="Du L."/>
            <person name="Sun Y."/>
            <person name="Zhan W."/>
            <person name="Jiang J."/>
            <person name="Wang Q."/>
            <person name="Zhang B."/>
            <person name="Ji P."/>
            <person name="Sakyi L.B."/>
            <person name="Cui X."/>
            <person name="Yuan T."/>
            <person name="Jiang B."/>
            <person name="Yang W."/>
            <person name="Lam T.T.-Y."/>
            <person name="Chang Q."/>
            <person name="Ding S."/>
            <person name="Wang X."/>
            <person name="Zhu J."/>
            <person name="Ruan X."/>
            <person name="Zhao L."/>
            <person name="Wei J."/>
            <person name="Que T."/>
            <person name="Du C."/>
            <person name="Cheng J."/>
            <person name="Dai P."/>
            <person name="Han X."/>
            <person name="Huang E."/>
            <person name="Gao Y."/>
            <person name="Liu J."/>
            <person name="Shao H."/>
            <person name="Ye R."/>
            <person name="Li L."/>
            <person name="Wei W."/>
            <person name="Wang X."/>
            <person name="Wang C."/>
            <person name="Huo Q."/>
            <person name="Li W."/>
            <person name="Guo W."/>
            <person name="Chen H."/>
            <person name="Chen S."/>
            <person name="Zhou L."/>
            <person name="Zhou L."/>
            <person name="Ni X."/>
            <person name="Tian J."/>
            <person name="Zhou Y."/>
            <person name="Sheng Y."/>
            <person name="Liu T."/>
            <person name="Pan Y."/>
            <person name="Xia L."/>
            <person name="Li J."/>
            <person name="Zhao F."/>
            <person name="Cao W."/>
        </authorList>
    </citation>
    <scope>NUCLEOTIDE SEQUENCE</scope>
    <source>
        <strain evidence="4">Rmic-2018</strain>
        <tissue evidence="4">Larvae</tissue>
    </source>
</reference>
<accession>A0A9J6DBD1</accession>
<dbReference type="GO" id="GO:0008270">
    <property type="term" value="F:zinc ion binding"/>
    <property type="evidence" value="ECO:0007669"/>
    <property type="project" value="UniProtKB-KW"/>
</dbReference>
<feature type="region of interest" description="Disordered" evidence="2">
    <location>
        <begin position="1"/>
        <end position="29"/>
    </location>
</feature>
<dbReference type="AlphaFoldDB" id="A0A9J6DBD1"/>
<evidence type="ECO:0000313" key="5">
    <source>
        <dbReference type="Proteomes" id="UP000821866"/>
    </source>
</evidence>
<gene>
    <name evidence="4" type="ORF">HPB51_019227</name>
</gene>
<name>A0A9J6DBD1_RHIMP</name>
<proteinExistence type="predicted"/>
<feature type="domain" description="CCHC-type" evidence="3">
    <location>
        <begin position="161"/>
        <end position="174"/>
    </location>
</feature>
<organism evidence="4 5">
    <name type="scientific">Rhipicephalus microplus</name>
    <name type="common">Cattle tick</name>
    <name type="synonym">Boophilus microplus</name>
    <dbReference type="NCBI Taxonomy" id="6941"/>
    <lineage>
        <taxon>Eukaryota</taxon>
        <taxon>Metazoa</taxon>
        <taxon>Ecdysozoa</taxon>
        <taxon>Arthropoda</taxon>
        <taxon>Chelicerata</taxon>
        <taxon>Arachnida</taxon>
        <taxon>Acari</taxon>
        <taxon>Parasitiformes</taxon>
        <taxon>Ixodida</taxon>
        <taxon>Ixodoidea</taxon>
        <taxon>Ixodidae</taxon>
        <taxon>Rhipicephalinae</taxon>
        <taxon>Rhipicephalus</taxon>
        <taxon>Boophilus</taxon>
    </lineage>
</organism>
<evidence type="ECO:0000313" key="4">
    <source>
        <dbReference type="EMBL" id="KAH8019360.1"/>
    </source>
</evidence>
<dbReference type="GO" id="GO:0003676">
    <property type="term" value="F:nucleic acid binding"/>
    <property type="evidence" value="ECO:0007669"/>
    <property type="project" value="InterPro"/>
</dbReference>
<keyword evidence="1" id="KW-0862">Zinc</keyword>
<reference evidence="4" key="1">
    <citation type="journal article" date="2020" name="Cell">
        <title>Large-Scale Comparative Analyses of Tick Genomes Elucidate Their Genetic Diversity and Vector Capacities.</title>
        <authorList>
            <consortium name="Tick Genome and Microbiome Consortium (TIGMIC)"/>
            <person name="Jia N."/>
            <person name="Wang J."/>
            <person name="Shi W."/>
            <person name="Du L."/>
            <person name="Sun Y."/>
            <person name="Zhan W."/>
            <person name="Jiang J.F."/>
            <person name="Wang Q."/>
            <person name="Zhang B."/>
            <person name="Ji P."/>
            <person name="Bell-Sakyi L."/>
            <person name="Cui X.M."/>
            <person name="Yuan T.T."/>
            <person name="Jiang B.G."/>
            <person name="Yang W.F."/>
            <person name="Lam T.T."/>
            <person name="Chang Q.C."/>
            <person name="Ding S.J."/>
            <person name="Wang X.J."/>
            <person name="Zhu J.G."/>
            <person name="Ruan X.D."/>
            <person name="Zhao L."/>
            <person name="Wei J.T."/>
            <person name="Ye R.Z."/>
            <person name="Que T.C."/>
            <person name="Du C.H."/>
            <person name="Zhou Y.H."/>
            <person name="Cheng J.X."/>
            <person name="Dai P.F."/>
            <person name="Guo W.B."/>
            <person name="Han X.H."/>
            <person name="Huang E.J."/>
            <person name="Li L.F."/>
            <person name="Wei W."/>
            <person name="Gao Y.C."/>
            <person name="Liu J.Z."/>
            <person name="Shao H.Z."/>
            <person name="Wang X."/>
            <person name="Wang C.C."/>
            <person name="Yang T.C."/>
            <person name="Huo Q.B."/>
            <person name="Li W."/>
            <person name="Chen H.Y."/>
            <person name="Chen S.E."/>
            <person name="Zhou L.G."/>
            <person name="Ni X.B."/>
            <person name="Tian J.H."/>
            <person name="Sheng Y."/>
            <person name="Liu T."/>
            <person name="Pan Y.S."/>
            <person name="Xia L.Y."/>
            <person name="Li J."/>
            <person name="Zhao F."/>
            <person name="Cao W.C."/>
        </authorList>
    </citation>
    <scope>NUCLEOTIDE SEQUENCE</scope>
    <source>
        <strain evidence="4">Rmic-2018</strain>
    </source>
</reference>